<organism evidence="3">
    <name type="scientific">Eiseniibacteriota bacterium</name>
    <dbReference type="NCBI Taxonomy" id="2212470"/>
    <lineage>
        <taxon>Bacteria</taxon>
        <taxon>Candidatus Eiseniibacteriota</taxon>
    </lineage>
</organism>
<accession>A0A832I3Z7</accession>
<dbReference type="Gene3D" id="2.20.25.110">
    <property type="entry name" value="S-adenosyl-L-methionine-dependent methyltransferases"/>
    <property type="match status" value="1"/>
</dbReference>
<dbReference type="EMBL" id="DSQF01000028">
    <property type="protein sequence ID" value="HGZ44394.1"/>
    <property type="molecule type" value="Genomic_DNA"/>
</dbReference>
<reference evidence="3" key="1">
    <citation type="journal article" date="2020" name="mSystems">
        <title>Genome- and Community-Level Interaction Insights into Carbon Utilization and Element Cycling Functions of Hydrothermarchaeota in Hydrothermal Sediment.</title>
        <authorList>
            <person name="Zhou Z."/>
            <person name="Liu Y."/>
            <person name="Xu W."/>
            <person name="Pan J."/>
            <person name="Luo Z.H."/>
            <person name="Li M."/>
        </authorList>
    </citation>
    <scope>NUCLEOTIDE SEQUENCE [LARGE SCALE GENOMIC DNA]</scope>
    <source>
        <strain evidence="3">SpSt-381</strain>
    </source>
</reference>
<gene>
    <name evidence="3" type="ORF">ENR23_13435</name>
</gene>
<proteinExistence type="predicted"/>
<dbReference type="PANTHER" id="PTHR37211:SF1">
    <property type="entry name" value="EXPRESSED PROTEIN"/>
    <property type="match status" value="1"/>
</dbReference>
<dbReference type="PANTHER" id="PTHR37211">
    <property type="entry name" value="EXPRESSED PROTEIN"/>
    <property type="match status" value="1"/>
</dbReference>
<dbReference type="Gene3D" id="3.40.50.150">
    <property type="entry name" value="Vaccinia Virus protein VP39"/>
    <property type="match status" value="1"/>
</dbReference>
<feature type="domain" description="Methyltransferase type 11" evidence="2">
    <location>
        <begin position="62"/>
        <end position="161"/>
    </location>
</feature>
<sequence length="289" mass="33616">MESGALRRSRRPRTGGAALPRPDKYELYEAAVQGVEYDLDFVGRTYRTHRGRPFTLLREDFCGTAALACAWARRGRAHRAWAVDLDPEPLAWCRARRLPWLRAAAERVTLVRGDVRRPGTPKVDVVVAFNFSYWVFHARADLVGYFRSVRRALRPGGMFFVNAFGGHESMRTLTERSRIPAGTAADGEPVPAFTYEWQQAAFNPLDHRLRCHMHFRLGDGRWMRRAFTYDWRLWTVPEVRDAMLDAGFRATHVYVEDWDEERQRPGYAFRRRTRMENMECWLAYVAALA</sequence>
<dbReference type="CDD" id="cd02440">
    <property type="entry name" value="AdoMet_MTases"/>
    <property type="match status" value="1"/>
</dbReference>
<feature type="region of interest" description="Disordered" evidence="1">
    <location>
        <begin position="1"/>
        <end position="20"/>
    </location>
</feature>
<keyword evidence="3" id="KW-0489">Methyltransferase</keyword>
<evidence type="ECO:0000313" key="3">
    <source>
        <dbReference type="EMBL" id="HGZ44394.1"/>
    </source>
</evidence>
<dbReference type="Pfam" id="PF08241">
    <property type="entry name" value="Methyltransf_11"/>
    <property type="match status" value="1"/>
</dbReference>
<protein>
    <submittedName>
        <fullName evidence="3">Class I SAM-dependent methyltransferase</fullName>
    </submittedName>
</protein>
<comment type="caution">
    <text evidence="3">The sequence shown here is derived from an EMBL/GenBank/DDBJ whole genome shotgun (WGS) entry which is preliminary data.</text>
</comment>
<dbReference type="GO" id="GO:0008757">
    <property type="term" value="F:S-adenosylmethionine-dependent methyltransferase activity"/>
    <property type="evidence" value="ECO:0007669"/>
    <property type="project" value="InterPro"/>
</dbReference>
<dbReference type="InterPro" id="IPR013216">
    <property type="entry name" value="Methyltransf_11"/>
</dbReference>
<keyword evidence="3" id="KW-0808">Transferase</keyword>
<dbReference type="InterPro" id="IPR029063">
    <property type="entry name" value="SAM-dependent_MTases_sf"/>
</dbReference>
<evidence type="ECO:0000259" key="2">
    <source>
        <dbReference type="Pfam" id="PF08241"/>
    </source>
</evidence>
<evidence type="ECO:0000256" key="1">
    <source>
        <dbReference type="SAM" id="MobiDB-lite"/>
    </source>
</evidence>
<dbReference type="GO" id="GO:0032259">
    <property type="term" value="P:methylation"/>
    <property type="evidence" value="ECO:0007669"/>
    <property type="project" value="UniProtKB-KW"/>
</dbReference>
<name>A0A832I3Z7_UNCEI</name>
<dbReference type="SUPFAM" id="SSF53335">
    <property type="entry name" value="S-adenosyl-L-methionine-dependent methyltransferases"/>
    <property type="match status" value="1"/>
</dbReference>
<dbReference type="AlphaFoldDB" id="A0A832I3Z7"/>